<name>A0A9K3PK36_9STRA</name>
<accession>A0A9K3PK36</accession>
<keyword evidence="3" id="KW-1185">Reference proteome</keyword>
<dbReference type="Proteomes" id="UP000693970">
    <property type="component" value="Unassembled WGS sequence"/>
</dbReference>
<gene>
    <name evidence="2" type="ORF">IV203_016584</name>
</gene>
<feature type="region of interest" description="Disordered" evidence="1">
    <location>
        <begin position="87"/>
        <end position="116"/>
    </location>
</feature>
<reference evidence="2" key="2">
    <citation type="submission" date="2021-04" db="EMBL/GenBank/DDBJ databases">
        <authorList>
            <person name="Podell S."/>
        </authorList>
    </citation>
    <scope>NUCLEOTIDE SEQUENCE</scope>
    <source>
        <strain evidence="2">Hildebrandi</strain>
    </source>
</reference>
<dbReference type="EMBL" id="JAGRRH010000020">
    <property type="protein sequence ID" value="KAG7347879.1"/>
    <property type="molecule type" value="Genomic_DNA"/>
</dbReference>
<sequence>MLPLEQKLSEGQAGPEKGRMLFWFYSTLFARQRQLAHMNHMYADDCRGPQALSSCVDVASDSGYVRIPPFSSANRRRLPDNRATLTDITTVESSAPPDSPAPAPPLSFRPDFGLIT</sequence>
<protein>
    <submittedName>
        <fullName evidence="2">Uncharacterized protein</fullName>
    </submittedName>
</protein>
<organism evidence="2 3">
    <name type="scientific">Nitzschia inconspicua</name>
    <dbReference type="NCBI Taxonomy" id="303405"/>
    <lineage>
        <taxon>Eukaryota</taxon>
        <taxon>Sar</taxon>
        <taxon>Stramenopiles</taxon>
        <taxon>Ochrophyta</taxon>
        <taxon>Bacillariophyta</taxon>
        <taxon>Bacillariophyceae</taxon>
        <taxon>Bacillariophycidae</taxon>
        <taxon>Bacillariales</taxon>
        <taxon>Bacillariaceae</taxon>
        <taxon>Nitzschia</taxon>
    </lineage>
</organism>
<evidence type="ECO:0000313" key="3">
    <source>
        <dbReference type="Proteomes" id="UP000693970"/>
    </source>
</evidence>
<reference evidence="2" key="1">
    <citation type="journal article" date="2021" name="Sci. Rep.">
        <title>Diploid genomic architecture of Nitzschia inconspicua, an elite biomass production diatom.</title>
        <authorList>
            <person name="Oliver A."/>
            <person name="Podell S."/>
            <person name="Pinowska A."/>
            <person name="Traller J.C."/>
            <person name="Smith S.R."/>
            <person name="McClure R."/>
            <person name="Beliaev A."/>
            <person name="Bohutskyi P."/>
            <person name="Hill E.A."/>
            <person name="Rabines A."/>
            <person name="Zheng H."/>
            <person name="Allen L.Z."/>
            <person name="Kuo A."/>
            <person name="Grigoriev I.V."/>
            <person name="Allen A.E."/>
            <person name="Hazlebeck D."/>
            <person name="Allen E.E."/>
        </authorList>
    </citation>
    <scope>NUCLEOTIDE SEQUENCE</scope>
    <source>
        <strain evidence="2">Hildebrandi</strain>
    </source>
</reference>
<dbReference type="AlphaFoldDB" id="A0A9K3PK36"/>
<proteinExistence type="predicted"/>
<evidence type="ECO:0000313" key="2">
    <source>
        <dbReference type="EMBL" id="KAG7347879.1"/>
    </source>
</evidence>
<comment type="caution">
    <text evidence="2">The sequence shown here is derived from an EMBL/GenBank/DDBJ whole genome shotgun (WGS) entry which is preliminary data.</text>
</comment>
<feature type="compositionally biased region" description="Pro residues" evidence="1">
    <location>
        <begin position="97"/>
        <end position="107"/>
    </location>
</feature>
<evidence type="ECO:0000256" key="1">
    <source>
        <dbReference type="SAM" id="MobiDB-lite"/>
    </source>
</evidence>